<keyword evidence="8 11" id="KW-0460">Magnesium</keyword>
<dbReference type="RefSeq" id="WP_188413173.1">
    <property type="nucleotide sequence ID" value="NZ_BMDJ01000004.1"/>
</dbReference>
<evidence type="ECO:0000256" key="1">
    <source>
        <dbReference type="ARBA" id="ARBA00001946"/>
    </source>
</evidence>
<evidence type="ECO:0000256" key="4">
    <source>
        <dbReference type="ARBA" id="ARBA00022630"/>
    </source>
</evidence>
<evidence type="ECO:0000256" key="10">
    <source>
        <dbReference type="ARBA" id="ARBA00048540"/>
    </source>
</evidence>
<evidence type="ECO:0000256" key="6">
    <source>
        <dbReference type="ARBA" id="ARBA00022723"/>
    </source>
</evidence>
<dbReference type="PANTHER" id="PTHR30040:SF2">
    <property type="entry name" value="FAD:PROTEIN FMN TRANSFERASE"/>
    <property type="match status" value="1"/>
</dbReference>
<comment type="similarity">
    <text evidence="11">Belongs to the ApbE family.</text>
</comment>
<dbReference type="Proteomes" id="UP000645390">
    <property type="component" value="Unassembled WGS sequence"/>
</dbReference>
<keyword evidence="4 11" id="KW-0285">Flavoprotein</keyword>
<dbReference type="PIRSF" id="PIRSF006268">
    <property type="entry name" value="ApbE"/>
    <property type="match status" value="1"/>
</dbReference>
<evidence type="ECO:0000256" key="9">
    <source>
        <dbReference type="ARBA" id="ARBA00031306"/>
    </source>
</evidence>
<keyword evidence="6 11" id="KW-0479">Metal-binding</keyword>
<evidence type="ECO:0000256" key="5">
    <source>
        <dbReference type="ARBA" id="ARBA00022679"/>
    </source>
</evidence>
<comment type="catalytic activity">
    <reaction evidence="10 11">
        <text>L-threonyl-[protein] + FAD = FMN-L-threonyl-[protein] + AMP + H(+)</text>
        <dbReference type="Rhea" id="RHEA:36847"/>
        <dbReference type="Rhea" id="RHEA-COMP:11060"/>
        <dbReference type="Rhea" id="RHEA-COMP:11061"/>
        <dbReference type="ChEBI" id="CHEBI:15378"/>
        <dbReference type="ChEBI" id="CHEBI:30013"/>
        <dbReference type="ChEBI" id="CHEBI:57692"/>
        <dbReference type="ChEBI" id="CHEBI:74257"/>
        <dbReference type="ChEBI" id="CHEBI:456215"/>
        <dbReference type="EC" id="2.7.1.180"/>
    </reaction>
</comment>
<protein>
    <recommendedName>
        <fullName evidence="3 11">FAD:protein FMN transferase</fullName>
        <ecNumber evidence="2 11">2.7.1.180</ecNumber>
    </recommendedName>
    <alternativeName>
        <fullName evidence="9 11">Flavin transferase</fullName>
    </alternativeName>
</protein>
<comment type="cofactor">
    <cofactor evidence="1">
        <name>Mg(2+)</name>
        <dbReference type="ChEBI" id="CHEBI:18420"/>
    </cofactor>
</comment>
<sequence>MVKPVSVYQIMKLMGNRFEFTVIAETEQLGKLAIDAAIEEVMRVESLLTTFSDFSQTNCINENAGIKPIKVEIEVLNLIERSIRISEITDGAFDITYGSIDKRLWNFDSKMTSLPDPQTALASVGLIDYRNVILDKRKSTVFLKNKGMRIGFGGIGKGYAADKAKVILQQMGIESGIVNAAGDLVTWGTQIGGHPWTVGIADPGQTDRPFSALKISDMAIATSGSYEKFVTIDGKRYSHTIDPKTGLPVSGVKSVSIICPSAELADALATPVIVMGVKIGLELINQIKQVACIVIDDNDKVFTSNNINVI</sequence>
<dbReference type="EC" id="2.7.1.180" evidence="2 11"/>
<dbReference type="EMBL" id="BMDJ01000004">
    <property type="protein sequence ID" value="GGI25372.1"/>
    <property type="molecule type" value="Genomic_DNA"/>
</dbReference>
<dbReference type="PANTHER" id="PTHR30040">
    <property type="entry name" value="THIAMINE BIOSYNTHESIS LIPOPROTEIN APBE"/>
    <property type="match status" value="1"/>
</dbReference>
<reference evidence="13" key="1">
    <citation type="journal article" date="2019" name="Int. J. Syst. Evol. Microbiol.">
        <title>The Global Catalogue of Microorganisms (GCM) 10K type strain sequencing project: providing services to taxonomists for standard genome sequencing and annotation.</title>
        <authorList>
            <consortium name="The Broad Institute Genomics Platform"/>
            <consortium name="The Broad Institute Genome Sequencing Center for Infectious Disease"/>
            <person name="Wu L."/>
            <person name="Ma J."/>
        </authorList>
    </citation>
    <scope>NUCLEOTIDE SEQUENCE [LARGE SCALE GENOMIC DNA]</scope>
    <source>
        <strain evidence="13">CCM 8939</strain>
    </source>
</reference>
<dbReference type="InterPro" id="IPR003374">
    <property type="entry name" value="ApbE-like_sf"/>
</dbReference>
<evidence type="ECO:0000256" key="8">
    <source>
        <dbReference type="ARBA" id="ARBA00022842"/>
    </source>
</evidence>
<evidence type="ECO:0000256" key="11">
    <source>
        <dbReference type="PIRNR" id="PIRNR006268"/>
    </source>
</evidence>
<gene>
    <name evidence="12" type="primary">apbE</name>
    <name evidence="12" type="ORF">GCM10008119_17330</name>
</gene>
<dbReference type="Pfam" id="PF02424">
    <property type="entry name" value="ApbE"/>
    <property type="match status" value="1"/>
</dbReference>
<evidence type="ECO:0000313" key="13">
    <source>
        <dbReference type="Proteomes" id="UP000645390"/>
    </source>
</evidence>
<name>A0ABQ2BJ04_9SPHI</name>
<evidence type="ECO:0000256" key="3">
    <source>
        <dbReference type="ARBA" id="ARBA00016337"/>
    </source>
</evidence>
<dbReference type="SUPFAM" id="SSF143631">
    <property type="entry name" value="ApbE-like"/>
    <property type="match status" value="1"/>
</dbReference>
<evidence type="ECO:0000256" key="2">
    <source>
        <dbReference type="ARBA" id="ARBA00011955"/>
    </source>
</evidence>
<accession>A0ABQ2BJ04</accession>
<proteinExistence type="inferred from homology"/>
<keyword evidence="7 11" id="KW-0274">FAD</keyword>
<dbReference type="GO" id="GO:0016740">
    <property type="term" value="F:transferase activity"/>
    <property type="evidence" value="ECO:0007669"/>
    <property type="project" value="UniProtKB-KW"/>
</dbReference>
<organism evidence="12 13">
    <name type="scientific">Pedobacter mendelii</name>
    <dbReference type="NCBI Taxonomy" id="1908240"/>
    <lineage>
        <taxon>Bacteria</taxon>
        <taxon>Pseudomonadati</taxon>
        <taxon>Bacteroidota</taxon>
        <taxon>Sphingobacteriia</taxon>
        <taxon>Sphingobacteriales</taxon>
        <taxon>Sphingobacteriaceae</taxon>
        <taxon>Pedobacter</taxon>
    </lineage>
</organism>
<keyword evidence="5 11" id="KW-0808">Transferase</keyword>
<dbReference type="InterPro" id="IPR024932">
    <property type="entry name" value="ApbE"/>
</dbReference>
<evidence type="ECO:0000313" key="12">
    <source>
        <dbReference type="EMBL" id="GGI25372.1"/>
    </source>
</evidence>
<comment type="caution">
    <text evidence="12">The sequence shown here is derived from an EMBL/GenBank/DDBJ whole genome shotgun (WGS) entry which is preliminary data.</text>
</comment>
<evidence type="ECO:0000256" key="7">
    <source>
        <dbReference type="ARBA" id="ARBA00022827"/>
    </source>
</evidence>
<dbReference type="Gene3D" id="3.10.520.10">
    <property type="entry name" value="ApbE-like domains"/>
    <property type="match status" value="1"/>
</dbReference>
<keyword evidence="13" id="KW-1185">Reference proteome</keyword>